<keyword evidence="2 6" id="KW-0812">Transmembrane</keyword>
<dbReference type="KEGG" id="ksn:43585427"/>
<feature type="region of interest" description="Disordered" evidence="5">
    <location>
        <begin position="614"/>
        <end position="745"/>
    </location>
</feature>
<dbReference type="AlphaFoldDB" id="A0A5M6C819"/>
<feature type="chain" id="PRO_5043355125" description="TM7S3/TM198-like domain-containing protein" evidence="7">
    <location>
        <begin position="20"/>
        <end position="862"/>
    </location>
</feature>
<evidence type="ECO:0000313" key="9">
    <source>
        <dbReference type="EMBL" id="WWD18486.1"/>
    </source>
</evidence>
<feature type="compositionally biased region" description="Low complexity" evidence="5">
    <location>
        <begin position="400"/>
        <end position="417"/>
    </location>
</feature>
<organism evidence="9 10">
    <name type="scientific">Kwoniella shandongensis</name>
    <dbReference type="NCBI Taxonomy" id="1734106"/>
    <lineage>
        <taxon>Eukaryota</taxon>
        <taxon>Fungi</taxon>
        <taxon>Dikarya</taxon>
        <taxon>Basidiomycota</taxon>
        <taxon>Agaricomycotina</taxon>
        <taxon>Tremellomycetes</taxon>
        <taxon>Tremellales</taxon>
        <taxon>Cryptococcaceae</taxon>
        <taxon>Kwoniella</taxon>
    </lineage>
</organism>
<evidence type="ECO:0000256" key="3">
    <source>
        <dbReference type="ARBA" id="ARBA00022989"/>
    </source>
</evidence>
<feature type="compositionally biased region" description="Basic and acidic residues" evidence="5">
    <location>
        <begin position="690"/>
        <end position="702"/>
    </location>
</feature>
<evidence type="ECO:0000256" key="7">
    <source>
        <dbReference type="SAM" id="SignalP"/>
    </source>
</evidence>
<reference evidence="9" key="1">
    <citation type="submission" date="2017-08" db="EMBL/GenBank/DDBJ databases">
        <authorList>
            <person name="Cuomo C."/>
            <person name="Billmyre B."/>
            <person name="Heitman J."/>
        </authorList>
    </citation>
    <scope>NUCLEOTIDE SEQUENCE</scope>
    <source>
        <strain evidence="9">CBS 12478</strain>
    </source>
</reference>
<feature type="transmembrane region" description="Helical" evidence="6">
    <location>
        <begin position="159"/>
        <end position="179"/>
    </location>
</feature>
<feature type="region of interest" description="Disordered" evidence="5">
    <location>
        <begin position="393"/>
        <end position="418"/>
    </location>
</feature>
<feature type="transmembrane region" description="Helical" evidence="6">
    <location>
        <begin position="199"/>
        <end position="219"/>
    </location>
</feature>
<accession>A0A5M6C819</accession>
<comment type="subcellular location">
    <subcellularLocation>
        <location evidence="1">Membrane</location>
        <topology evidence="1">Multi-pass membrane protein</topology>
    </subcellularLocation>
</comment>
<dbReference type="EMBL" id="CP144055">
    <property type="protein sequence ID" value="WWD18486.1"/>
    <property type="molecule type" value="Genomic_DNA"/>
</dbReference>
<evidence type="ECO:0000313" key="10">
    <source>
        <dbReference type="Proteomes" id="UP000322225"/>
    </source>
</evidence>
<evidence type="ECO:0000256" key="5">
    <source>
        <dbReference type="SAM" id="MobiDB-lite"/>
    </source>
</evidence>
<keyword evidence="4 6" id="KW-0472">Membrane</keyword>
<feature type="signal peptide" evidence="7">
    <location>
        <begin position="1"/>
        <end position="19"/>
    </location>
</feature>
<dbReference type="GeneID" id="43585427"/>
<feature type="transmembrane region" description="Helical" evidence="6">
    <location>
        <begin position="330"/>
        <end position="352"/>
    </location>
</feature>
<dbReference type="RefSeq" id="XP_031864214.1">
    <property type="nucleotide sequence ID" value="XM_032001324.1"/>
</dbReference>
<keyword evidence="10" id="KW-1185">Reference proteome</keyword>
<evidence type="ECO:0000256" key="6">
    <source>
        <dbReference type="SAM" id="Phobius"/>
    </source>
</evidence>
<keyword evidence="7" id="KW-0732">Signal</keyword>
<dbReference type="GO" id="GO:0016020">
    <property type="term" value="C:membrane"/>
    <property type="evidence" value="ECO:0007669"/>
    <property type="project" value="UniProtKB-SubCell"/>
</dbReference>
<feature type="transmembrane region" description="Helical" evidence="6">
    <location>
        <begin position="279"/>
        <end position="300"/>
    </location>
</feature>
<dbReference type="Proteomes" id="UP000322225">
    <property type="component" value="Chromosome 5"/>
</dbReference>
<evidence type="ECO:0000256" key="2">
    <source>
        <dbReference type="ARBA" id="ARBA00022692"/>
    </source>
</evidence>
<feature type="domain" description="TM7S3/TM198-like" evidence="8">
    <location>
        <begin position="137"/>
        <end position="349"/>
    </location>
</feature>
<keyword evidence="3 6" id="KW-1133">Transmembrane helix</keyword>
<dbReference type="PANTHER" id="PTHR39469:SF1">
    <property type="entry name" value="DUF4203 DOMAIN-CONTAINING PROTEIN"/>
    <property type="match status" value="1"/>
</dbReference>
<feature type="compositionally biased region" description="Polar residues" evidence="5">
    <location>
        <begin position="709"/>
        <end position="720"/>
    </location>
</feature>
<feature type="transmembrane region" description="Helical" evidence="6">
    <location>
        <begin position="246"/>
        <end position="267"/>
    </location>
</feature>
<feature type="region of interest" description="Disordered" evidence="5">
    <location>
        <begin position="758"/>
        <end position="862"/>
    </location>
</feature>
<feature type="compositionally biased region" description="Polar residues" evidence="5">
    <location>
        <begin position="535"/>
        <end position="548"/>
    </location>
</feature>
<proteinExistence type="predicted"/>
<gene>
    <name evidence="9" type="ORF">CI109_102938</name>
</gene>
<evidence type="ECO:0000256" key="4">
    <source>
        <dbReference type="ARBA" id="ARBA00023136"/>
    </source>
</evidence>
<dbReference type="Pfam" id="PF13886">
    <property type="entry name" value="TM7S3_TM198"/>
    <property type="match status" value="1"/>
</dbReference>
<feature type="compositionally biased region" description="Low complexity" evidence="5">
    <location>
        <begin position="637"/>
        <end position="648"/>
    </location>
</feature>
<dbReference type="PANTHER" id="PTHR39469">
    <property type="entry name" value="CHROMOSOME 1, WHOLE GENOME SHOTGUN SEQUENCE"/>
    <property type="match status" value="1"/>
</dbReference>
<name>A0A5M6C819_9TREE</name>
<protein>
    <recommendedName>
        <fullName evidence="8">TM7S3/TM198-like domain-containing protein</fullName>
    </recommendedName>
</protein>
<reference evidence="9" key="2">
    <citation type="submission" date="2024-01" db="EMBL/GenBank/DDBJ databases">
        <title>Comparative genomics of Cryptococcus and Kwoniella reveals pathogenesis evolution and contrasting modes of karyotype evolution via chromosome fusion or intercentromeric recombination.</title>
        <authorList>
            <person name="Coelho M.A."/>
            <person name="David-Palma M."/>
            <person name="Shea T."/>
            <person name="Bowers K."/>
            <person name="McGinley-Smith S."/>
            <person name="Mohammad A.W."/>
            <person name="Gnirke A."/>
            <person name="Yurkov A.M."/>
            <person name="Nowrousian M."/>
            <person name="Sun S."/>
            <person name="Cuomo C.A."/>
            <person name="Heitman J."/>
        </authorList>
    </citation>
    <scope>NUCLEOTIDE SEQUENCE</scope>
    <source>
        <strain evidence="9">CBS 12478</strain>
    </source>
</reference>
<feature type="compositionally biased region" description="Polar residues" evidence="5">
    <location>
        <begin position="555"/>
        <end position="580"/>
    </location>
</feature>
<feature type="region of interest" description="Disordered" evidence="5">
    <location>
        <begin position="432"/>
        <end position="454"/>
    </location>
</feature>
<dbReference type="InterPro" id="IPR025256">
    <property type="entry name" value="TM7S3/TM198-like_dom"/>
</dbReference>
<feature type="region of interest" description="Disordered" evidence="5">
    <location>
        <begin position="531"/>
        <end position="581"/>
    </location>
</feature>
<feature type="transmembrane region" description="Helical" evidence="6">
    <location>
        <begin position="132"/>
        <end position="152"/>
    </location>
</feature>
<sequence>MRIHTVLTWFLLALPLTFAQSSTTTSSASRPANTTTATNTTSTTRSNSSFTVLTTTLTSYPTTTFSGSSAQPSTLVLTLTLNTTDLSSVNASIANGSFTNGTAINTNGTINDTGVWEEGDAWIPFHIVIDPAYGILGALLILSGIPVAVLGGKNRWSSLAISTGYCVMLFTLVMILRFGVEPNLQPPSPNPPSRTLRGLYLLACIIASFFGAGLGIFLFNLAKYWVSAAGGFSFGWFLLATKQGGLITSVLGRWGLLGGLTVAAFVASLPKITNPHMMLVSTAWIGATAFTLGVDCYTRAGLKEFYVYNLGFHDLFPKLNGANYPLTQTMMIELGILAAVVVIGAAIQFRVLNILQKRLKQMQEEEEARIDAVEVEKAAERFKNVGAELTQWEEKHGHQSSVSGSGSGPSSYPYGSSTLQADRSSVALPQLGFADETDGRRDGRPSSTLSLLRRTDSRGYYEGLGINSPTLQNNSDTPTSAMFTGIEELRSPERGAGLTSPVGNDPELESKLKLLEEVKRAREEVRGSLDKLRATTPTPSMKSETGQIQPLVGGRSTTPGGLSLSDTGSNPRRLSSTSSRILDYPEKAKLSPVERSATRSDWDEYLSERKVITPPALSGYSPTSMQTPRALGSGKRSSQYGALSSSAGQGLGRREKTTSMLEPRVSDFGPREERGIGTYPAGAAGSGVIPRERAKSDERPSTYHDYFTDSPSTQPRSQLGTPIIIGNAANPRPASATGTREGRPLVQRAMTYEELADRHRKRLSQMQNPITSKMREEVDLAEAKARWEKQQRAEKEEMKRKEREKEAKLASGPERGKGKEEILKSTEEWRRSVVLSPPAAVASTPTERRREKRRSTSTYFAS</sequence>
<evidence type="ECO:0000259" key="8">
    <source>
        <dbReference type="Pfam" id="PF13886"/>
    </source>
</evidence>
<feature type="compositionally biased region" description="Basic and acidic residues" evidence="5">
    <location>
        <begin position="773"/>
        <end position="831"/>
    </location>
</feature>
<evidence type="ECO:0000256" key="1">
    <source>
        <dbReference type="ARBA" id="ARBA00004141"/>
    </source>
</evidence>
<dbReference type="OrthoDB" id="102260at2759"/>
<feature type="region of interest" description="Disordered" evidence="5">
    <location>
        <begin position="24"/>
        <end position="46"/>
    </location>
</feature>